<feature type="region of interest" description="Disordered" evidence="6">
    <location>
        <begin position="536"/>
        <end position="586"/>
    </location>
</feature>
<evidence type="ECO:0000256" key="5">
    <source>
        <dbReference type="ARBA" id="ARBA00022842"/>
    </source>
</evidence>
<organism evidence="9 10">
    <name type="scientific">Limulus polyphemus</name>
    <name type="common">Atlantic horseshoe crab</name>
    <dbReference type="NCBI Taxonomy" id="6850"/>
    <lineage>
        <taxon>Eukaryota</taxon>
        <taxon>Metazoa</taxon>
        <taxon>Ecdysozoa</taxon>
        <taxon>Arthropoda</taxon>
        <taxon>Chelicerata</taxon>
        <taxon>Merostomata</taxon>
        <taxon>Xiphosura</taxon>
        <taxon>Limulidae</taxon>
        <taxon>Limulus</taxon>
    </lineage>
</organism>
<reference evidence="10" key="1">
    <citation type="submission" date="2025-08" db="UniProtKB">
        <authorList>
            <consortium name="RefSeq"/>
        </authorList>
    </citation>
    <scope>IDENTIFICATION</scope>
    <source>
        <tissue evidence="10">Muscle</tissue>
    </source>
</reference>
<evidence type="ECO:0000259" key="8">
    <source>
        <dbReference type="Pfam" id="PF22600"/>
    </source>
</evidence>
<evidence type="ECO:0000256" key="2">
    <source>
        <dbReference type="ARBA" id="ARBA00001946"/>
    </source>
</evidence>
<dbReference type="Gene3D" id="1.10.1410.10">
    <property type="match status" value="1"/>
</dbReference>
<dbReference type="PANTHER" id="PTHR12271">
    <property type="entry name" value="POLY A POLYMERASE CID PAP -RELATED"/>
    <property type="match status" value="1"/>
</dbReference>
<dbReference type="Pfam" id="PF22600">
    <property type="entry name" value="MTPAP-like_central"/>
    <property type="match status" value="1"/>
</dbReference>
<dbReference type="Pfam" id="PF03828">
    <property type="entry name" value="PAP_assoc"/>
    <property type="match status" value="1"/>
</dbReference>
<feature type="compositionally biased region" description="Acidic residues" evidence="6">
    <location>
        <begin position="536"/>
        <end position="551"/>
    </location>
</feature>
<accession>A0ABM1SRL4</accession>
<evidence type="ECO:0000256" key="3">
    <source>
        <dbReference type="ARBA" id="ARBA00022679"/>
    </source>
</evidence>
<dbReference type="InterPro" id="IPR002058">
    <property type="entry name" value="PAP_assoc"/>
</dbReference>
<protein>
    <submittedName>
        <fullName evidence="10">Speckle targeted PIP5K1A-regulated poly(A) polymerase-like</fullName>
    </submittedName>
</protein>
<name>A0ABM1SRL4_LIMPO</name>
<dbReference type="Gene3D" id="3.30.460.10">
    <property type="entry name" value="Beta Polymerase, domain 2"/>
    <property type="match status" value="1"/>
</dbReference>
<evidence type="ECO:0000313" key="10">
    <source>
        <dbReference type="RefSeq" id="XP_022246270.1"/>
    </source>
</evidence>
<keyword evidence="3" id="KW-0808">Transferase</keyword>
<feature type="region of interest" description="Disordered" evidence="6">
    <location>
        <begin position="453"/>
        <end position="482"/>
    </location>
</feature>
<feature type="compositionally biased region" description="Polar residues" evidence="6">
    <location>
        <begin position="556"/>
        <end position="571"/>
    </location>
</feature>
<keyword evidence="9" id="KW-1185">Reference proteome</keyword>
<feature type="domain" description="PAP-associated" evidence="7">
    <location>
        <begin position="254"/>
        <end position="310"/>
    </location>
</feature>
<evidence type="ECO:0000256" key="4">
    <source>
        <dbReference type="ARBA" id="ARBA00022723"/>
    </source>
</evidence>
<evidence type="ECO:0000256" key="1">
    <source>
        <dbReference type="ARBA" id="ARBA00001936"/>
    </source>
</evidence>
<keyword evidence="5" id="KW-0460">Magnesium</keyword>
<dbReference type="InterPro" id="IPR043519">
    <property type="entry name" value="NT_sf"/>
</dbReference>
<evidence type="ECO:0000256" key="6">
    <source>
        <dbReference type="SAM" id="MobiDB-lite"/>
    </source>
</evidence>
<dbReference type="SUPFAM" id="SSF81631">
    <property type="entry name" value="PAP/OAS1 substrate-binding domain"/>
    <property type="match status" value="1"/>
</dbReference>
<comment type="cofactor">
    <cofactor evidence="2">
        <name>Mg(2+)</name>
        <dbReference type="ChEBI" id="CHEBI:18420"/>
    </cofactor>
</comment>
<dbReference type="InterPro" id="IPR054708">
    <property type="entry name" value="MTPAP-like_central"/>
</dbReference>
<evidence type="ECO:0000313" key="9">
    <source>
        <dbReference type="Proteomes" id="UP000694941"/>
    </source>
</evidence>
<sequence length="706" mass="81854">MVMLRDTLKLSMKETLQREDFCRVLQDTLQEYFPGCTVHLYGSSINGFGFKGCDIDMFLDINHLVNKDFTSSDTSKCGDIPSVHDIISGLVSVDIIHKMPQEMQLKFIIKVIRRIPKCRNVVFIPSKRCQIIHFVHSGFNVDCDVSSKSSLVVHNSRLLRLYGLLDPRVSPLIMTLHYWGKRLRLTFSGHKLTSYAFTWMIIFFLQTCDPPILPSVLELRKLADDTKEVDGIDCTFCNDSSKLGPSANELNGEDLLKSFFDFYSTFDFKKWVISPRFGQVFDKQKFSMIFPNLVHFVVAPISIQDPFDLNDNIAATVIEDSLNKLVHKMKQAQTFCDSQCFTSNCNGASKLWGIPILFDPEKYTYKTKSLEPVPQFNIEDTLGTIIFRIQFQPHKTNFCFNSLPPGNLSDWNLRRLWMYKTSYIILDILQKGLMFECKVRDYMRTRWLKKKTKQSSEKHESRDKRHQVNTESDEHSSKRLCVTHDVEPKKELERCRLKESDEHFEQRNASDSTAETTEWDQFEELIFGSSDMQVDEDWVEGDSEQSNEETQETSNKITSGPAITSESSVSKEQTDKEPLASTSRENIPTDSRKTLLKIFCKVFYRTWDARKKHKAEFVPTDINDPLELEHYISQQIISKSTSKPSKPIIDFVCRTREKIENEMLGIEIELKPKFRSKEFIAHISLFLNSYIIKMAEKCMNVDKKRT</sequence>
<dbReference type="SUPFAM" id="SSF81301">
    <property type="entry name" value="Nucleotidyltransferase"/>
    <property type="match status" value="1"/>
</dbReference>
<feature type="domain" description="Poly(A) RNA polymerase mitochondrial-like central palm" evidence="8">
    <location>
        <begin position="4"/>
        <end position="163"/>
    </location>
</feature>
<dbReference type="RefSeq" id="XP_022246270.1">
    <property type="nucleotide sequence ID" value="XM_022390562.1"/>
</dbReference>
<evidence type="ECO:0000259" key="7">
    <source>
        <dbReference type="Pfam" id="PF03828"/>
    </source>
</evidence>
<keyword evidence="4" id="KW-0479">Metal-binding</keyword>
<dbReference type="GeneID" id="106463133"/>
<dbReference type="CDD" id="cd05402">
    <property type="entry name" value="NT_PAP_TUTase"/>
    <property type="match status" value="1"/>
</dbReference>
<comment type="cofactor">
    <cofactor evidence="1">
        <name>Mn(2+)</name>
        <dbReference type="ChEBI" id="CHEBI:29035"/>
    </cofactor>
</comment>
<dbReference type="PANTHER" id="PTHR12271:SF127">
    <property type="entry name" value="SPECKLE TARGETED PIP5K1A-REGULATED POLY(A) POLYMERASE"/>
    <property type="match status" value="1"/>
</dbReference>
<feature type="compositionally biased region" description="Basic and acidic residues" evidence="6">
    <location>
        <begin position="454"/>
        <end position="482"/>
    </location>
</feature>
<gene>
    <name evidence="10" type="primary">LOC106463133</name>
</gene>
<dbReference type="Proteomes" id="UP000694941">
    <property type="component" value="Unplaced"/>
</dbReference>
<proteinExistence type="predicted"/>